<sequence>MEPDSTRIPAPSFKAEEAMHIVYTACGDHAKDDVLMSLKTLWLFASLSQTRGKRYYHIHVLTDGAMAPNDLAFLRPSSHYQASVHSLFPSSVNLFRPCSSERLYMHQHADFQHLDKVLYLDGDSLWLDDPLELWKHFEAMQRSDAVWGLVEEAAAGRNWYTEDAKHPYYGERGLNAGVLLANLARMRNSTFSAERDDIIATWGAQGALPWGDQDVLNVYLNRHNDQAYVLSCKFNVRTDSACSDIAPVIYHGSRSLKDQQDHQYSRLYAFFSMVKSAELKLSGRPRPA</sequence>
<keyword evidence="5" id="KW-0735">Signal-anchor</keyword>
<evidence type="ECO:0000256" key="6">
    <source>
        <dbReference type="ARBA" id="ARBA00022989"/>
    </source>
</evidence>
<keyword evidence="4" id="KW-0812">Transmembrane</keyword>
<keyword evidence="3" id="KW-0808">Transferase</keyword>
<comment type="catalytic activity">
    <reaction evidence="10">
        <text>3-O-(beta-D-glucosyl)-L-seryl-[EGF-like domain protein] + UDP-alpha-D-xylose = 3-O-[alpha-D-xylosyl-(1-&gt;3)-beta-D-glucosyl]-L-seryl-[EGF-like domain protein] + UDP + H(+)</text>
        <dbReference type="Rhea" id="RHEA:56064"/>
        <dbReference type="Rhea" id="RHEA-COMP:14610"/>
        <dbReference type="Rhea" id="RHEA-COMP:14611"/>
        <dbReference type="ChEBI" id="CHEBI:15378"/>
        <dbReference type="ChEBI" id="CHEBI:57632"/>
        <dbReference type="ChEBI" id="CHEBI:58223"/>
        <dbReference type="ChEBI" id="CHEBI:140575"/>
        <dbReference type="ChEBI" id="CHEBI:140576"/>
        <dbReference type="EC" id="2.4.2.42"/>
    </reaction>
</comment>
<reference evidence="12 13" key="1">
    <citation type="submission" date="2024-06" db="EMBL/GenBank/DDBJ databases">
        <authorList>
            <person name="Kraege A."/>
            <person name="Thomma B."/>
        </authorList>
    </citation>
    <scope>NUCLEOTIDE SEQUENCE [LARGE SCALE GENOMIC DNA]</scope>
</reference>
<evidence type="ECO:0000256" key="8">
    <source>
        <dbReference type="ARBA" id="ARBA00023180"/>
    </source>
</evidence>
<evidence type="ECO:0000256" key="10">
    <source>
        <dbReference type="ARBA" id="ARBA00049181"/>
    </source>
</evidence>
<dbReference type="Gene3D" id="3.90.550.10">
    <property type="entry name" value="Spore Coat Polysaccharide Biosynthesis Protein SpsA, Chain A"/>
    <property type="match status" value="1"/>
</dbReference>
<dbReference type="InterPro" id="IPR051993">
    <property type="entry name" value="Glycosyltransferase_8"/>
</dbReference>
<evidence type="ECO:0000313" key="13">
    <source>
        <dbReference type="Proteomes" id="UP001497392"/>
    </source>
</evidence>
<evidence type="ECO:0000256" key="1">
    <source>
        <dbReference type="ARBA" id="ARBA00004606"/>
    </source>
</evidence>
<organism evidence="12 13">
    <name type="scientific">Coccomyxa viridis</name>
    <dbReference type="NCBI Taxonomy" id="1274662"/>
    <lineage>
        <taxon>Eukaryota</taxon>
        <taxon>Viridiplantae</taxon>
        <taxon>Chlorophyta</taxon>
        <taxon>core chlorophytes</taxon>
        <taxon>Trebouxiophyceae</taxon>
        <taxon>Trebouxiophyceae incertae sedis</taxon>
        <taxon>Coccomyxaceae</taxon>
        <taxon>Coccomyxa</taxon>
    </lineage>
</organism>
<evidence type="ECO:0000256" key="5">
    <source>
        <dbReference type="ARBA" id="ARBA00022968"/>
    </source>
</evidence>
<dbReference type="EC" id="2.4.1.-" evidence="11"/>
<comment type="subcellular location">
    <subcellularLocation>
        <location evidence="1">Membrane</location>
        <topology evidence="1">Single-pass type II membrane protein</topology>
    </subcellularLocation>
</comment>
<evidence type="ECO:0000256" key="9">
    <source>
        <dbReference type="ARBA" id="ARBA00037301"/>
    </source>
</evidence>
<keyword evidence="7" id="KW-0472">Membrane</keyword>
<keyword evidence="8" id="KW-0325">Glycoprotein</keyword>
<dbReference type="PANTHER" id="PTHR46012">
    <property type="entry name" value="IP22168P"/>
    <property type="match status" value="1"/>
</dbReference>
<dbReference type="InterPro" id="IPR029044">
    <property type="entry name" value="Nucleotide-diphossugar_trans"/>
</dbReference>
<evidence type="ECO:0000256" key="4">
    <source>
        <dbReference type="ARBA" id="ARBA00022692"/>
    </source>
</evidence>
<dbReference type="InterPro" id="IPR002495">
    <property type="entry name" value="Glyco_trans_8"/>
</dbReference>
<keyword evidence="13" id="KW-1185">Reference proteome</keyword>
<protein>
    <recommendedName>
        <fullName evidence="11">Hexosyltransferase</fullName>
        <ecNumber evidence="11">2.4.1.-</ecNumber>
    </recommendedName>
</protein>
<evidence type="ECO:0000256" key="3">
    <source>
        <dbReference type="ARBA" id="ARBA00022679"/>
    </source>
</evidence>
<comment type="function">
    <text evidence="9">Glycosyltransferase which elongates the O-linked glucose attached to EGF-like repeats in the extracellular domain of Notch proteins by catalyzing the addition of xylose.</text>
</comment>
<dbReference type="EMBL" id="CAXHTA020000006">
    <property type="protein sequence ID" value="CAL5222132.1"/>
    <property type="molecule type" value="Genomic_DNA"/>
</dbReference>
<gene>
    <name evidence="12" type="primary">g4452</name>
    <name evidence="12" type="ORF">VP750_LOCUS3791</name>
</gene>
<dbReference type="PANTHER" id="PTHR46012:SF2">
    <property type="entry name" value="IP22168P"/>
    <property type="match status" value="1"/>
</dbReference>
<keyword evidence="6" id="KW-1133">Transmembrane helix</keyword>
<accession>A0ABP1FXB4</accession>
<dbReference type="Pfam" id="PF01501">
    <property type="entry name" value="Glyco_transf_8"/>
    <property type="match status" value="1"/>
</dbReference>
<proteinExistence type="inferred from homology"/>
<comment type="similarity">
    <text evidence="11">Belongs to the glycosyltransferase 8 family.</text>
</comment>
<name>A0ABP1FXB4_9CHLO</name>
<evidence type="ECO:0000256" key="2">
    <source>
        <dbReference type="ARBA" id="ARBA00022676"/>
    </source>
</evidence>
<evidence type="ECO:0000256" key="7">
    <source>
        <dbReference type="ARBA" id="ARBA00023136"/>
    </source>
</evidence>
<comment type="caution">
    <text evidence="12">The sequence shown here is derived from an EMBL/GenBank/DDBJ whole genome shotgun (WGS) entry which is preliminary data.</text>
</comment>
<dbReference type="SUPFAM" id="SSF53448">
    <property type="entry name" value="Nucleotide-diphospho-sugar transferases"/>
    <property type="match status" value="1"/>
</dbReference>
<keyword evidence="2" id="KW-0328">Glycosyltransferase</keyword>
<evidence type="ECO:0000256" key="11">
    <source>
        <dbReference type="RuleBase" id="RU362027"/>
    </source>
</evidence>
<dbReference type="Proteomes" id="UP001497392">
    <property type="component" value="Unassembled WGS sequence"/>
</dbReference>
<evidence type="ECO:0000313" key="12">
    <source>
        <dbReference type="EMBL" id="CAL5222132.1"/>
    </source>
</evidence>